<evidence type="ECO:0000256" key="10">
    <source>
        <dbReference type="HAMAP-Rule" id="MF_00685"/>
    </source>
</evidence>
<dbReference type="GO" id="GO:0005978">
    <property type="term" value="P:glycogen biosynthetic process"/>
    <property type="evidence" value="ECO:0007669"/>
    <property type="project" value="UniProtKB-UniRule"/>
</dbReference>
<evidence type="ECO:0000256" key="2">
    <source>
        <dbReference type="ARBA" id="ARBA00002953"/>
    </source>
</evidence>
<dbReference type="InterPro" id="IPR013783">
    <property type="entry name" value="Ig-like_fold"/>
</dbReference>
<dbReference type="Gene3D" id="2.60.40.1180">
    <property type="entry name" value="Golgi alpha-mannosidase II"/>
    <property type="match status" value="1"/>
</dbReference>
<evidence type="ECO:0000256" key="4">
    <source>
        <dbReference type="ARBA" id="ARBA00009000"/>
    </source>
</evidence>
<evidence type="ECO:0000256" key="11">
    <source>
        <dbReference type="PIRSR" id="PIRSR000463-1"/>
    </source>
</evidence>
<dbReference type="AlphaFoldDB" id="A0A5C5VSZ1"/>
<evidence type="ECO:0000313" key="13">
    <source>
        <dbReference type="EMBL" id="TWT40719.1"/>
    </source>
</evidence>
<evidence type="ECO:0000256" key="7">
    <source>
        <dbReference type="ARBA" id="ARBA00022679"/>
    </source>
</evidence>
<evidence type="ECO:0000256" key="3">
    <source>
        <dbReference type="ARBA" id="ARBA00004964"/>
    </source>
</evidence>
<dbReference type="Gene3D" id="3.20.20.80">
    <property type="entry name" value="Glycosidases"/>
    <property type="match status" value="1"/>
</dbReference>
<dbReference type="EMBL" id="SIHI01000049">
    <property type="protein sequence ID" value="TWT40719.1"/>
    <property type="molecule type" value="Genomic_DNA"/>
</dbReference>
<feature type="domain" description="Glycosyl hydrolase family 13 catalytic" evidence="12">
    <location>
        <begin position="134"/>
        <end position="479"/>
    </location>
</feature>
<dbReference type="CDD" id="cd02855">
    <property type="entry name" value="E_set_GBE_prok_N"/>
    <property type="match status" value="1"/>
</dbReference>
<evidence type="ECO:0000256" key="6">
    <source>
        <dbReference type="ARBA" id="ARBA00022676"/>
    </source>
</evidence>
<keyword evidence="7 10" id="KW-0808">Transferase</keyword>
<dbReference type="UniPathway" id="UPA00164"/>
<evidence type="ECO:0000256" key="5">
    <source>
        <dbReference type="ARBA" id="ARBA00022600"/>
    </source>
</evidence>
<dbReference type="Proteomes" id="UP000317243">
    <property type="component" value="Unassembled WGS sequence"/>
</dbReference>
<dbReference type="PANTHER" id="PTHR43651:SF3">
    <property type="entry name" value="1,4-ALPHA-GLUCAN-BRANCHING ENZYME"/>
    <property type="match status" value="1"/>
</dbReference>
<evidence type="ECO:0000259" key="12">
    <source>
        <dbReference type="SMART" id="SM00642"/>
    </source>
</evidence>
<keyword evidence="9 10" id="KW-0119">Carbohydrate metabolism</keyword>
<dbReference type="GO" id="GO:0043169">
    <property type="term" value="F:cation binding"/>
    <property type="evidence" value="ECO:0007669"/>
    <property type="project" value="InterPro"/>
</dbReference>
<comment type="pathway">
    <text evidence="3 10">Glycan biosynthesis; glycogen biosynthesis.</text>
</comment>
<dbReference type="PIRSF" id="PIRSF000463">
    <property type="entry name" value="GlgB"/>
    <property type="match status" value="1"/>
</dbReference>
<dbReference type="NCBIfam" id="TIGR01515">
    <property type="entry name" value="branching_enzym"/>
    <property type="match status" value="1"/>
</dbReference>
<dbReference type="Pfam" id="PF02922">
    <property type="entry name" value="CBM_48"/>
    <property type="match status" value="1"/>
</dbReference>
<evidence type="ECO:0000256" key="9">
    <source>
        <dbReference type="ARBA" id="ARBA00023277"/>
    </source>
</evidence>
<sequence>MNCTAYDWLGAHIIDDGQTSGTRFAVWAPNAKEVCVVSDRNGWKHGAFYLNSSDSGVWSGFVPGMEAGEAYKYSIRMQSGEIIEKSDPYAFYAEIPPKTASIIYDLDTYQWSDDSWMNERRQRNWFSAPINVYEVHLGSWKRPGDDRKYFSYRELADRLIEYASDMGFTHLQLMPITEFPFDGSWGYQSTGYFAPTSRYGTPIDFMSFVNRCHQAGIGVLIDWVPGHFPTDGHGLGQFDGTSLYEHQDSRLGFHPDWNTYIFNYGRTEVRDFLLSSARFWCEKYHVDGLRVDAVASMLYLDYSREAEEWIPNKYGGRENLEAIQFLKDFNTSLHGEFPGILTIAEESTAWPAVSRPVYDGGLGFSLKWDMGWMNDTLKYMQLDPIHRRHHQNQLSFRSLYAFTENFMLPLSHDEVVHGKRSLISQMPGDQWQQFANLRLLLGYQGTTPGKQLLFMGGEFGQWTEWNHDAQLDWSLLEFDTHGGVKRFVHDLNHLVIKHPALHELDHQPEGFSWIQADDAANSVYVFARYSSEGKEALIIVMNMTPVPREGYRVGVPRSGFYKELLNSDAKLYGGTDVGNGGGVESEPTPMHGMADSIQLTLPPLGMLIMRAEPTRKETSTTEKA</sequence>
<evidence type="ECO:0000256" key="1">
    <source>
        <dbReference type="ARBA" id="ARBA00000826"/>
    </source>
</evidence>
<dbReference type="EC" id="2.4.1.18" evidence="10"/>
<accession>A0A5C5VSZ1</accession>
<protein>
    <recommendedName>
        <fullName evidence="10">1,4-alpha-glucan branching enzyme GlgB</fullName>
        <ecNumber evidence="10">2.4.1.18</ecNumber>
    </recommendedName>
    <alternativeName>
        <fullName evidence="10">1,4-alpha-D-glucan:1,4-alpha-D-glucan 6-glucosyl-transferase</fullName>
    </alternativeName>
    <alternativeName>
        <fullName evidence="10">Alpha-(1-&gt;4)-glucan branching enzyme</fullName>
    </alternativeName>
    <alternativeName>
        <fullName evidence="10">Glycogen branching enzyme</fullName>
        <shortName evidence="10">BE</shortName>
    </alternativeName>
</protein>
<dbReference type="FunFam" id="2.60.40.1180:FF:000002">
    <property type="entry name" value="1,4-alpha-glucan branching enzyme GlgB"/>
    <property type="match status" value="1"/>
</dbReference>
<dbReference type="NCBIfam" id="NF008967">
    <property type="entry name" value="PRK12313.1"/>
    <property type="match status" value="1"/>
</dbReference>
<dbReference type="Pfam" id="PF00128">
    <property type="entry name" value="Alpha-amylase"/>
    <property type="match status" value="1"/>
</dbReference>
<dbReference type="SMART" id="SM00642">
    <property type="entry name" value="Aamy"/>
    <property type="match status" value="1"/>
</dbReference>
<dbReference type="SUPFAM" id="SSF81296">
    <property type="entry name" value="E set domains"/>
    <property type="match status" value="1"/>
</dbReference>
<comment type="function">
    <text evidence="2 10">Catalyzes the formation of the alpha-1,6-glucosidic linkages in glycogen by scission of a 1,4-alpha-linked oligosaccharide from growing alpha-1,4-glucan chains and the subsequent attachment of the oligosaccharide to the alpha-1,6 position.</text>
</comment>
<dbReference type="InterPro" id="IPR006048">
    <property type="entry name" value="A-amylase/branching_C"/>
</dbReference>
<dbReference type="FunFam" id="3.20.20.80:FF:000003">
    <property type="entry name" value="1,4-alpha-glucan branching enzyme GlgB"/>
    <property type="match status" value="1"/>
</dbReference>
<dbReference type="InterPro" id="IPR044143">
    <property type="entry name" value="GlgB_N_E_set_prok"/>
</dbReference>
<dbReference type="Gene3D" id="2.60.40.10">
    <property type="entry name" value="Immunoglobulins"/>
    <property type="match status" value="1"/>
</dbReference>
<evidence type="ECO:0000313" key="14">
    <source>
        <dbReference type="Proteomes" id="UP000317243"/>
    </source>
</evidence>
<gene>
    <name evidence="10 13" type="primary">glgB</name>
    <name evidence="13" type="ORF">KOR42_48940</name>
</gene>
<dbReference type="PANTHER" id="PTHR43651">
    <property type="entry name" value="1,4-ALPHA-GLUCAN-BRANCHING ENZYME"/>
    <property type="match status" value="1"/>
</dbReference>
<dbReference type="SUPFAM" id="SSF51011">
    <property type="entry name" value="Glycosyl hydrolase domain"/>
    <property type="match status" value="1"/>
</dbReference>
<dbReference type="GO" id="GO:0005829">
    <property type="term" value="C:cytosol"/>
    <property type="evidence" value="ECO:0007669"/>
    <property type="project" value="TreeGrafter"/>
</dbReference>
<keyword evidence="5 10" id="KW-0321">Glycogen metabolism</keyword>
<evidence type="ECO:0000256" key="8">
    <source>
        <dbReference type="ARBA" id="ARBA00023056"/>
    </source>
</evidence>
<dbReference type="SUPFAM" id="SSF51445">
    <property type="entry name" value="(Trans)glycosidases"/>
    <property type="match status" value="1"/>
</dbReference>
<comment type="similarity">
    <text evidence="4 10">Belongs to the glycosyl hydrolase 13 family. GlgB subfamily.</text>
</comment>
<dbReference type="InterPro" id="IPR014756">
    <property type="entry name" value="Ig_E-set"/>
</dbReference>
<organism evidence="13 14">
    <name type="scientific">Thalassoglobus neptunius</name>
    <dbReference type="NCBI Taxonomy" id="1938619"/>
    <lineage>
        <taxon>Bacteria</taxon>
        <taxon>Pseudomonadati</taxon>
        <taxon>Planctomycetota</taxon>
        <taxon>Planctomycetia</taxon>
        <taxon>Planctomycetales</taxon>
        <taxon>Planctomycetaceae</taxon>
        <taxon>Thalassoglobus</taxon>
    </lineage>
</organism>
<keyword evidence="8 10" id="KW-0320">Glycogen biosynthesis</keyword>
<keyword evidence="6 10" id="KW-0328">Glycosyltransferase</keyword>
<proteinExistence type="inferred from homology"/>
<dbReference type="CDD" id="cd11322">
    <property type="entry name" value="AmyAc_Glg_BE"/>
    <property type="match status" value="1"/>
</dbReference>
<dbReference type="InterPro" id="IPR006047">
    <property type="entry name" value="GH13_cat_dom"/>
</dbReference>
<dbReference type="GO" id="GO:0003844">
    <property type="term" value="F:1,4-alpha-glucan branching enzyme activity"/>
    <property type="evidence" value="ECO:0007669"/>
    <property type="project" value="UniProtKB-UniRule"/>
</dbReference>
<dbReference type="InterPro" id="IPR006407">
    <property type="entry name" value="GlgB"/>
</dbReference>
<feature type="active site" description="Nucleophile" evidence="10 11">
    <location>
        <position position="292"/>
    </location>
</feature>
<comment type="subunit">
    <text evidence="10">Monomer.</text>
</comment>
<dbReference type="HAMAP" id="MF_00685">
    <property type="entry name" value="GlgB"/>
    <property type="match status" value="1"/>
</dbReference>
<dbReference type="InterPro" id="IPR017853">
    <property type="entry name" value="GH"/>
</dbReference>
<dbReference type="InterPro" id="IPR037439">
    <property type="entry name" value="Branching_enzy"/>
</dbReference>
<name>A0A5C5VSZ1_9PLAN</name>
<dbReference type="InterPro" id="IPR013780">
    <property type="entry name" value="Glyco_hydro_b"/>
</dbReference>
<keyword evidence="14" id="KW-1185">Reference proteome</keyword>
<dbReference type="RefSeq" id="WP_146512208.1">
    <property type="nucleotide sequence ID" value="NZ_SIHI01000049.1"/>
</dbReference>
<dbReference type="NCBIfam" id="NF003811">
    <property type="entry name" value="PRK05402.1"/>
    <property type="match status" value="1"/>
</dbReference>
<reference evidence="13 14" key="1">
    <citation type="submission" date="2019-02" db="EMBL/GenBank/DDBJ databases">
        <title>Deep-cultivation of Planctomycetes and their phenomic and genomic characterization uncovers novel biology.</title>
        <authorList>
            <person name="Wiegand S."/>
            <person name="Jogler M."/>
            <person name="Boedeker C."/>
            <person name="Pinto D."/>
            <person name="Vollmers J."/>
            <person name="Rivas-Marin E."/>
            <person name="Kohn T."/>
            <person name="Peeters S.H."/>
            <person name="Heuer A."/>
            <person name="Rast P."/>
            <person name="Oberbeckmann S."/>
            <person name="Bunk B."/>
            <person name="Jeske O."/>
            <person name="Meyerdierks A."/>
            <person name="Storesund J.E."/>
            <person name="Kallscheuer N."/>
            <person name="Luecker S."/>
            <person name="Lage O.M."/>
            <person name="Pohl T."/>
            <person name="Merkel B.J."/>
            <person name="Hornburger P."/>
            <person name="Mueller R.-W."/>
            <person name="Bruemmer F."/>
            <person name="Labrenz M."/>
            <person name="Spormann A.M."/>
            <person name="Op Den Camp H."/>
            <person name="Overmann J."/>
            <person name="Amann R."/>
            <person name="Jetten M.S.M."/>
            <person name="Mascher T."/>
            <person name="Medema M.H."/>
            <person name="Devos D.P."/>
            <person name="Kaster A.-K."/>
            <person name="Ovreas L."/>
            <person name="Rohde M."/>
            <person name="Galperin M.Y."/>
            <person name="Jogler C."/>
        </authorList>
    </citation>
    <scope>NUCLEOTIDE SEQUENCE [LARGE SCALE GENOMIC DNA]</scope>
    <source>
        <strain evidence="13 14">KOR42</strain>
    </source>
</reference>
<dbReference type="InterPro" id="IPR004193">
    <property type="entry name" value="Glyco_hydro_13_N"/>
</dbReference>
<feature type="active site" description="Proton donor" evidence="10 11">
    <location>
        <position position="345"/>
    </location>
</feature>
<comment type="catalytic activity">
    <reaction evidence="1 10">
        <text>Transfers a segment of a (1-&gt;4)-alpha-D-glucan chain to a primary hydroxy group in a similar glucan chain.</text>
        <dbReference type="EC" id="2.4.1.18"/>
    </reaction>
</comment>
<dbReference type="OrthoDB" id="226102at2"/>
<dbReference type="Pfam" id="PF02806">
    <property type="entry name" value="Alpha-amylase_C"/>
    <property type="match status" value="1"/>
</dbReference>
<dbReference type="GO" id="GO:0004553">
    <property type="term" value="F:hydrolase activity, hydrolyzing O-glycosyl compounds"/>
    <property type="evidence" value="ECO:0007669"/>
    <property type="project" value="InterPro"/>
</dbReference>
<comment type="caution">
    <text evidence="13">The sequence shown here is derived from an EMBL/GenBank/DDBJ whole genome shotgun (WGS) entry which is preliminary data.</text>
</comment>